<feature type="region of interest" description="Disordered" evidence="1">
    <location>
        <begin position="254"/>
        <end position="307"/>
    </location>
</feature>
<dbReference type="EMBL" id="HG684843">
    <property type="protein sequence ID" value="CDJ33089.1"/>
    <property type="molecule type" value="Genomic_DNA"/>
</dbReference>
<dbReference type="GeneID" id="25376429"/>
<sequence length="561" mass="59547">MEADTWASVSWGSAAYSAAAANEELKNRLLGGVARTLELLLLEELQQQQQQQRTPQTQQRQQQLLHNCARTCICGCSSPCFVSVQQQEAAAAVAAGLLRRVYVLPVASLLLSPAPTSNSARSSVALLLPAEEVRQWQQQQRQQQEKQPQQLQQPRQPQQQQQQPHQWYLLRDKWRGPSLQTAGDLCLLVNAAAAAEATQSALTTATAAEDAAAAREAIAAEFVGPGLPAAAAELMEQRQQLPLMIQELNRGTNISNSSANSSSINASTTNSNNANNSNISTTSTNRNSSSGSSASTSNTSSSAGGNSSSCSCSGLFLSSGSRAAAGEVHLTRVEAANVQQYFSALEMMDVDGCSDTPADAPLPAVSLLQQADSSSSSSSSSSLEDSTGGVQKSADLFTVALETWMQTSQQQQQQPLKSPNRKQQQCLRERIAAEVIQRLAAKASSNSNPSSSSNSNDVAPRGAGPRRTTPAKVTVAEAGGATAATAGARVSSPNKALHFFPPNASSVSLRLIPALINNLPDFLDKRMQKETACGQSPAVALPPQQQHKHLYHQQAVKQQQQ</sequence>
<evidence type="ECO:0000313" key="2">
    <source>
        <dbReference type="EMBL" id="CDJ33089.1"/>
    </source>
</evidence>
<dbReference type="VEuPathDB" id="ToxoDB:EMH_0014700"/>
<feature type="compositionally biased region" description="Low complexity" evidence="1">
    <location>
        <begin position="373"/>
        <end position="382"/>
    </location>
</feature>
<name>U6K5J5_9EIME</name>
<feature type="region of interest" description="Disordered" evidence="1">
    <location>
        <begin position="368"/>
        <end position="389"/>
    </location>
</feature>
<gene>
    <name evidence="2" type="ORF">EMH_0014700</name>
</gene>
<protein>
    <submittedName>
        <fullName evidence="2">Uncharacterized protein</fullName>
    </submittedName>
</protein>
<organism evidence="2 3">
    <name type="scientific">Eimeria mitis</name>
    <dbReference type="NCBI Taxonomy" id="44415"/>
    <lineage>
        <taxon>Eukaryota</taxon>
        <taxon>Sar</taxon>
        <taxon>Alveolata</taxon>
        <taxon>Apicomplexa</taxon>
        <taxon>Conoidasida</taxon>
        <taxon>Coccidia</taxon>
        <taxon>Eucoccidiorida</taxon>
        <taxon>Eimeriorina</taxon>
        <taxon>Eimeriidae</taxon>
        <taxon>Eimeria</taxon>
    </lineage>
</organism>
<evidence type="ECO:0000256" key="1">
    <source>
        <dbReference type="SAM" id="MobiDB-lite"/>
    </source>
</evidence>
<feature type="compositionally biased region" description="Low complexity" evidence="1">
    <location>
        <begin position="444"/>
        <end position="456"/>
    </location>
</feature>
<proteinExistence type="predicted"/>
<accession>U6K5J5</accession>
<dbReference type="OrthoDB" id="10685115at2759"/>
<dbReference type="Proteomes" id="UP000030744">
    <property type="component" value="Unassembled WGS sequence"/>
</dbReference>
<feature type="region of interest" description="Disordered" evidence="1">
    <location>
        <begin position="138"/>
        <end position="165"/>
    </location>
</feature>
<feature type="region of interest" description="Disordered" evidence="1">
    <location>
        <begin position="441"/>
        <end position="470"/>
    </location>
</feature>
<reference evidence="2" key="1">
    <citation type="submission" date="2013-10" db="EMBL/GenBank/DDBJ databases">
        <title>Genomic analysis of the causative agents of coccidiosis in chickens.</title>
        <authorList>
            <person name="Reid A.J."/>
            <person name="Blake D."/>
            <person name="Billington K."/>
            <person name="Browne H."/>
            <person name="Dunn M."/>
            <person name="Hung S."/>
            <person name="Kawahara F."/>
            <person name="Miranda-Saavedra D."/>
            <person name="Mourier T."/>
            <person name="Nagra H."/>
            <person name="Otto T.D."/>
            <person name="Rawlings N."/>
            <person name="Sanchez A."/>
            <person name="Sanders M."/>
            <person name="Subramaniam C."/>
            <person name="Tay Y."/>
            <person name="Dear P."/>
            <person name="Doerig C."/>
            <person name="Gruber A."/>
            <person name="Parkinson J."/>
            <person name="Shirley M."/>
            <person name="Wan K.L."/>
            <person name="Berriman M."/>
            <person name="Tomley F."/>
            <person name="Pain A."/>
        </authorList>
    </citation>
    <scope>NUCLEOTIDE SEQUENCE [LARGE SCALE GENOMIC DNA]</scope>
    <source>
        <strain evidence="2">Houghton</strain>
    </source>
</reference>
<dbReference type="AlphaFoldDB" id="U6K5J5"/>
<reference evidence="2" key="2">
    <citation type="submission" date="2013-10" db="EMBL/GenBank/DDBJ databases">
        <authorList>
            <person name="Aslett M."/>
        </authorList>
    </citation>
    <scope>NUCLEOTIDE SEQUENCE [LARGE SCALE GENOMIC DNA]</scope>
    <source>
        <strain evidence="2">Houghton</strain>
    </source>
</reference>
<evidence type="ECO:0000313" key="3">
    <source>
        <dbReference type="Proteomes" id="UP000030744"/>
    </source>
</evidence>
<keyword evidence="3" id="KW-1185">Reference proteome</keyword>
<feature type="region of interest" description="Disordered" evidence="1">
    <location>
        <begin position="533"/>
        <end position="561"/>
    </location>
</feature>
<dbReference type="RefSeq" id="XP_013355653.1">
    <property type="nucleotide sequence ID" value="XM_013500199.1"/>
</dbReference>